<dbReference type="GO" id="GO:0000151">
    <property type="term" value="C:ubiquitin ligase complex"/>
    <property type="evidence" value="ECO:0007669"/>
    <property type="project" value="TreeGrafter"/>
</dbReference>
<dbReference type="Gene3D" id="1.25.40.20">
    <property type="entry name" value="Ankyrin repeat-containing domain"/>
    <property type="match status" value="2"/>
</dbReference>
<feature type="repeat" description="ANK" evidence="3">
    <location>
        <begin position="195"/>
        <end position="222"/>
    </location>
</feature>
<keyword evidence="2 3" id="KW-0040">ANK repeat</keyword>
<dbReference type="STRING" id="10195.A0A3M7SS43"/>
<dbReference type="OrthoDB" id="4429489at2759"/>
<evidence type="ECO:0000313" key="4">
    <source>
        <dbReference type="EMBL" id="RNA38566.1"/>
    </source>
</evidence>
<dbReference type="InterPro" id="IPR002110">
    <property type="entry name" value="Ankyrin_rpt"/>
</dbReference>
<evidence type="ECO:0000256" key="1">
    <source>
        <dbReference type="ARBA" id="ARBA00022737"/>
    </source>
</evidence>
<organism evidence="4 5">
    <name type="scientific">Brachionus plicatilis</name>
    <name type="common">Marine rotifer</name>
    <name type="synonym">Brachionus muelleri</name>
    <dbReference type="NCBI Taxonomy" id="10195"/>
    <lineage>
        <taxon>Eukaryota</taxon>
        <taxon>Metazoa</taxon>
        <taxon>Spiralia</taxon>
        <taxon>Gnathifera</taxon>
        <taxon>Rotifera</taxon>
        <taxon>Eurotatoria</taxon>
        <taxon>Monogononta</taxon>
        <taxon>Pseudotrocha</taxon>
        <taxon>Ploima</taxon>
        <taxon>Brachionidae</taxon>
        <taxon>Brachionus</taxon>
    </lineage>
</organism>
<name>A0A3M7SS43_BRAPC</name>
<dbReference type="Pfam" id="PF13606">
    <property type="entry name" value="Ank_3"/>
    <property type="match status" value="1"/>
</dbReference>
<evidence type="ECO:0000256" key="2">
    <source>
        <dbReference type="ARBA" id="ARBA00023043"/>
    </source>
</evidence>
<dbReference type="Proteomes" id="UP000276133">
    <property type="component" value="Unassembled WGS sequence"/>
</dbReference>
<reference evidence="4 5" key="1">
    <citation type="journal article" date="2018" name="Sci. Rep.">
        <title>Genomic signatures of local adaptation to the degree of environmental predictability in rotifers.</title>
        <authorList>
            <person name="Franch-Gras L."/>
            <person name="Hahn C."/>
            <person name="Garcia-Roger E.M."/>
            <person name="Carmona M.J."/>
            <person name="Serra M."/>
            <person name="Gomez A."/>
        </authorList>
    </citation>
    <scope>NUCLEOTIDE SEQUENCE [LARGE SCALE GENOMIC DNA]</scope>
    <source>
        <strain evidence="4">HYR1</strain>
    </source>
</reference>
<comment type="caution">
    <text evidence="4">The sequence shown here is derived from an EMBL/GenBank/DDBJ whole genome shotgun (WGS) entry which is preliminary data.</text>
</comment>
<dbReference type="AlphaFoldDB" id="A0A3M7SS43"/>
<proteinExistence type="predicted"/>
<keyword evidence="1" id="KW-0677">Repeat</keyword>
<accession>A0A3M7SS43</accession>
<dbReference type="EMBL" id="REGN01000854">
    <property type="protein sequence ID" value="RNA38566.1"/>
    <property type="molecule type" value="Genomic_DNA"/>
</dbReference>
<protein>
    <submittedName>
        <fullName evidence="4">Fem-1-like protein</fullName>
    </submittedName>
</protein>
<dbReference type="PANTHER" id="PTHR24173">
    <property type="entry name" value="ANKYRIN REPEAT CONTAINING"/>
    <property type="match status" value="1"/>
</dbReference>
<dbReference type="PRINTS" id="PR01415">
    <property type="entry name" value="ANKYRIN"/>
</dbReference>
<dbReference type="PROSITE" id="PS50088">
    <property type="entry name" value="ANK_REPEAT"/>
    <property type="match status" value="4"/>
</dbReference>
<dbReference type="PANTHER" id="PTHR24173:SF85">
    <property type="entry name" value="PROTEIN FEM-1 HOMOLOG CG6966"/>
    <property type="match status" value="1"/>
</dbReference>
<dbReference type="GO" id="GO:0006511">
    <property type="term" value="P:ubiquitin-dependent protein catabolic process"/>
    <property type="evidence" value="ECO:0007669"/>
    <property type="project" value="TreeGrafter"/>
</dbReference>
<dbReference type="SMART" id="SM00248">
    <property type="entry name" value="ANK"/>
    <property type="match status" value="6"/>
</dbReference>
<dbReference type="PROSITE" id="PS50297">
    <property type="entry name" value="ANK_REP_REGION"/>
    <property type="match status" value="4"/>
</dbReference>
<feature type="repeat" description="ANK" evidence="3">
    <location>
        <begin position="96"/>
        <end position="128"/>
    </location>
</feature>
<gene>
    <name evidence="4" type="ORF">BpHYR1_039532</name>
</gene>
<feature type="repeat" description="ANK" evidence="3">
    <location>
        <begin position="162"/>
        <end position="194"/>
    </location>
</feature>
<evidence type="ECO:0000313" key="5">
    <source>
        <dbReference type="Proteomes" id="UP000276133"/>
    </source>
</evidence>
<sequence length="458" mass="51689">MSDIQLTVPRYAEHMEAHEIAFQLSKSGRVKQLKQFLNRKSKEERKRLVAMKHNGATSLIMACRNGHLDVVEYLAEVCQADLEQTGLVNFEGENIEGAPPLWCASAAGHLRIVKYLISKGANVNSTTKSNSTALRAACFDGHIDIVKFLVENSADIEIANRHGHTCLMIACYKGHFQIAKYLINKGADLNRKSVKGNTALHDCAECGSLDIMKLLLSYSAKMAPDAYRMTPLLAAAVTGNSAIVEYLLTRDECEPLEKISALELLGATFVDKKHDMLSAYNYWKTALERRNAVVAAPDGARTPLDKKSTVQSKPIEAYDYACEFMDEKELNDIKSDPDDVRMQALLIRERILGPTHPDTTYYIRYRGAVYAEPLNRIRHNCQKKYINKKKIDSFENISQISFINIQNFKAWIWTSEKKSPSPDLVQDMRLVTLKQLYTVLNSSLHCTVQNSVDFIIRY</sequence>
<dbReference type="SUPFAM" id="SSF48403">
    <property type="entry name" value="Ankyrin repeat"/>
    <property type="match status" value="1"/>
</dbReference>
<evidence type="ECO:0000256" key="3">
    <source>
        <dbReference type="PROSITE-ProRule" id="PRU00023"/>
    </source>
</evidence>
<feature type="repeat" description="ANK" evidence="3">
    <location>
        <begin position="129"/>
        <end position="161"/>
    </location>
</feature>
<dbReference type="Pfam" id="PF12796">
    <property type="entry name" value="Ank_2"/>
    <property type="match status" value="2"/>
</dbReference>
<dbReference type="InterPro" id="IPR036770">
    <property type="entry name" value="Ankyrin_rpt-contain_sf"/>
</dbReference>
<keyword evidence="5" id="KW-1185">Reference proteome</keyword>